<evidence type="ECO:0000256" key="3">
    <source>
        <dbReference type="ARBA" id="ARBA00022670"/>
    </source>
</evidence>
<feature type="transmembrane region" description="Helical" evidence="8">
    <location>
        <begin position="102"/>
        <end position="120"/>
    </location>
</feature>
<keyword evidence="1" id="KW-1003">Cell membrane</keyword>
<accession>A0ABW0W425</accession>
<dbReference type="Pfam" id="PF04647">
    <property type="entry name" value="AgrB"/>
    <property type="match status" value="1"/>
</dbReference>
<evidence type="ECO:0000313" key="10">
    <source>
        <dbReference type="Proteomes" id="UP001596047"/>
    </source>
</evidence>
<evidence type="ECO:0000256" key="8">
    <source>
        <dbReference type="SAM" id="Phobius"/>
    </source>
</evidence>
<dbReference type="Proteomes" id="UP001596047">
    <property type="component" value="Unassembled WGS sequence"/>
</dbReference>
<dbReference type="InterPro" id="IPR006741">
    <property type="entry name" value="AgrB"/>
</dbReference>
<comment type="caution">
    <text evidence="9">The sequence shown here is derived from an EMBL/GenBank/DDBJ whole genome shotgun (WGS) entry which is preliminary data.</text>
</comment>
<feature type="transmembrane region" description="Helical" evidence="8">
    <location>
        <begin position="132"/>
        <end position="150"/>
    </location>
</feature>
<gene>
    <name evidence="9" type="ORF">ACFPYJ_28235</name>
</gene>
<dbReference type="SMART" id="SM00793">
    <property type="entry name" value="AgrB"/>
    <property type="match status" value="1"/>
</dbReference>
<sequence length="175" mass="19157">MIDAISKKLAINLKNAVPDHPYSEAKLQFGIHLLLNTSFTITMAVILGLVFIALPETMLCLFSFALLRMVSGGYHFNSAVLCITVSAAVAVSLPFIAISDKLLIAINASNVILAFLFAPSRIEGQTRIPKRYFKLLKWITCCIAASNFIFNSPLLGLTWLLQTASLIRIKGGENK</sequence>
<feature type="transmembrane region" description="Helical" evidence="8">
    <location>
        <begin position="74"/>
        <end position="96"/>
    </location>
</feature>
<evidence type="ECO:0000256" key="1">
    <source>
        <dbReference type="ARBA" id="ARBA00022475"/>
    </source>
</evidence>
<evidence type="ECO:0000256" key="4">
    <source>
        <dbReference type="ARBA" id="ARBA00022692"/>
    </source>
</evidence>
<keyword evidence="3" id="KW-0645">Protease</keyword>
<dbReference type="EMBL" id="JBHSOW010000107">
    <property type="protein sequence ID" value="MFC5652926.1"/>
    <property type="molecule type" value="Genomic_DNA"/>
</dbReference>
<evidence type="ECO:0000256" key="2">
    <source>
        <dbReference type="ARBA" id="ARBA00022654"/>
    </source>
</evidence>
<reference evidence="10" key="1">
    <citation type="journal article" date="2019" name="Int. J. Syst. Evol. Microbiol.">
        <title>The Global Catalogue of Microorganisms (GCM) 10K type strain sequencing project: providing services to taxonomists for standard genome sequencing and annotation.</title>
        <authorList>
            <consortium name="The Broad Institute Genomics Platform"/>
            <consortium name="The Broad Institute Genome Sequencing Center for Infectious Disease"/>
            <person name="Wu L."/>
            <person name="Ma J."/>
        </authorList>
    </citation>
    <scope>NUCLEOTIDE SEQUENCE [LARGE SCALE GENOMIC DNA]</scope>
    <source>
        <strain evidence="10">CGMCC 1.3240</strain>
    </source>
</reference>
<feature type="transmembrane region" description="Helical" evidence="8">
    <location>
        <begin position="41"/>
        <end position="67"/>
    </location>
</feature>
<keyword evidence="5" id="KW-0378">Hydrolase</keyword>
<keyword evidence="10" id="KW-1185">Reference proteome</keyword>
<evidence type="ECO:0000256" key="6">
    <source>
        <dbReference type="ARBA" id="ARBA00022989"/>
    </source>
</evidence>
<evidence type="ECO:0000256" key="5">
    <source>
        <dbReference type="ARBA" id="ARBA00022801"/>
    </source>
</evidence>
<evidence type="ECO:0000313" key="9">
    <source>
        <dbReference type="EMBL" id="MFC5652926.1"/>
    </source>
</evidence>
<keyword evidence="6 8" id="KW-1133">Transmembrane helix</keyword>
<keyword evidence="7 8" id="KW-0472">Membrane</keyword>
<name>A0ABW0W425_9BACL</name>
<proteinExistence type="predicted"/>
<protein>
    <submittedName>
        <fullName evidence="9">Accessory gene regulator ArgB-like protein</fullName>
    </submittedName>
</protein>
<keyword evidence="4 8" id="KW-0812">Transmembrane</keyword>
<keyword evidence="2" id="KW-0673">Quorum sensing</keyword>
<evidence type="ECO:0000256" key="7">
    <source>
        <dbReference type="ARBA" id="ARBA00023136"/>
    </source>
</evidence>
<organism evidence="9 10">
    <name type="scientific">Paenibacillus solisilvae</name>
    <dbReference type="NCBI Taxonomy" id="2486751"/>
    <lineage>
        <taxon>Bacteria</taxon>
        <taxon>Bacillati</taxon>
        <taxon>Bacillota</taxon>
        <taxon>Bacilli</taxon>
        <taxon>Bacillales</taxon>
        <taxon>Paenibacillaceae</taxon>
        <taxon>Paenibacillus</taxon>
    </lineage>
</organism>
<dbReference type="RefSeq" id="WP_379191586.1">
    <property type="nucleotide sequence ID" value="NZ_JBHSOW010000107.1"/>
</dbReference>